<protein>
    <submittedName>
        <fullName evidence="1">Uncharacterized protein</fullName>
    </submittedName>
</protein>
<sequence length="100" mass="11854">MKHTKTNTIQKGGPCVDKRPGHCWEARNALIKWWKKCRTNRKLKERIAKLNQHIQQYSDTLRRQQWKMMCEKIQGTLNISKTCRILKALIDPEATKTPRP</sequence>
<dbReference type="VEuPathDB" id="VectorBase:HLOH_057885"/>
<keyword evidence="2" id="KW-1185">Reference proteome</keyword>
<accession>A0A9J6G5Q0</accession>
<proteinExistence type="predicted"/>
<comment type="caution">
    <text evidence="1">The sequence shown here is derived from an EMBL/GenBank/DDBJ whole genome shotgun (WGS) entry which is preliminary data.</text>
</comment>
<dbReference type="EMBL" id="JABSTR010000005">
    <property type="protein sequence ID" value="KAH9370573.1"/>
    <property type="molecule type" value="Genomic_DNA"/>
</dbReference>
<evidence type="ECO:0000313" key="2">
    <source>
        <dbReference type="Proteomes" id="UP000821853"/>
    </source>
</evidence>
<name>A0A9J6G5Q0_HAELO</name>
<evidence type="ECO:0000313" key="1">
    <source>
        <dbReference type="EMBL" id="KAH9370573.1"/>
    </source>
</evidence>
<dbReference type="Proteomes" id="UP000821853">
    <property type="component" value="Chromosome 3"/>
</dbReference>
<gene>
    <name evidence="1" type="ORF">HPB48_002496</name>
</gene>
<dbReference type="AlphaFoldDB" id="A0A9J6G5Q0"/>
<organism evidence="1 2">
    <name type="scientific">Haemaphysalis longicornis</name>
    <name type="common">Bush tick</name>
    <dbReference type="NCBI Taxonomy" id="44386"/>
    <lineage>
        <taxon>Eukaryota</taxon>
        <taxon>Metazoa</taxon>
        <taxon>Ecdysozoa</taxon>
        <taxon>Arthropoda</taxon>
        <taxon>Chelicerata</taxon>
        <taxon>Arachnida</taxon>
        <taxon>Acari</taxon>
        <taxon>Parasitiformes</taxon>
        <taxon>Ixodida</taxon>
        <taxon>Ixodoidea</taxon>
        <taxon>Ixodidae</taxon>
        <taxon>Haemaphysalinae</taxon>
        <taxon>Haemaphysalis</taxon>
    </lineage>
</organism>
<reference evidence="1 2" key="1">
    <citation type="journal article" date="2020" name="Cell">
        <title>Large-Scale Comparative Analyses of Tick Genomes Elucidate Their Genetic Diversity and Vector Capacities.</title>
        <authorList>
            <consortium name="Tick Genome and Microbiome Consortium (TIGMIC)"/>
            <person name="Jia N."/>
            <person name="Wang J."/>
            <person name="Shi W."/>
            <person name="Du L."/>
            <person name="Sun Y."/>
            <person name="Zhan W."/>
            <person name="Jiang J.F."/>
            <person name="Wang Q."/>
            <person name="Zhang B."/>
            <person name="Ji P."/>
            <person name="Bell-Sakyi L."/>
            <person name="Cui X.M."/>
            <person name="Yuan T.T."/>
            <person name="Jiang B.G."/>
            <person name="Yang W.F."/>
            <person name="Lam T.T."/>
            <person name="Chang Q.C."/>
            <person name="Ding S.J."/>
            <person name="Wang X.J."/>
            <person name="Zhu J.G."/>
            <person name="Ruan X.D."/>
            <person name="Zhao L."/>
            <person name="Wei J.T."/>
            <person name="Ye R.Z."/>
            <person name="Que T.C."/>
            <person name="Du C.H."/>
            <person name="Zhou Y.H."/>
            <person name="Cheng J.X."/>
            <person name="Dai P.F."/>
            <person name="Guo W.B."/>
            <person name="Han X.H."/>
            <person name="Huang E.J."/>
            <person name="Li L.F."/>
            <person name="Wei W."/>
            <person name="Gao Y.C."/>
            <person name="Liu J.Z."/>
            <person name="Shao H.Z."/>
            <person name="Wang X."/>
            <person name="Wang C.C."/>
            <person name="Yang T.C."/>
            <person name="Huo Q.B."/>
            <person name="Li W."/>
            <person name="Chen H.Y."/>
            <person name="Chen S.E."/>
            <person name="Zhou L.G."/>
            <person name="Ni X.B."/>
            <person name="Tian J.H."/>
            <person name="Sheng Y."/>
            <person name="Liu T."/>
            <person name="Pan Y.S."/>
            <person name="Xia L.Y."/>
            <person name="Li J."/>
            <person name="Zhao F."/>
            <person name="Cao W.C."/>
        </authorList>
    </citation>
    <scope>NUCLEOTIDE SEQUENCE [LARGE SCALE GENOMIC DNA]</scope>
    <source>
        <strain evidence="1">HaeL-2018</strain>
    </source>
</reference>